<dbReference type="AlphaFoldDB" id="A0AAU8IGR6"/>
<evidence type="ECO:0000313" key="1">
    <source>
        <dbReference type="EMBL" id="XCJ17208.1"/>
    </source>
</evidence>
<accession>A0AAU8IGR6</accession>
<gene>
    <name evidence="1" type="ORF">ABNN70_01265</name>
</gene>
<protein>
    <submittedName>
        <fullName evidence="1">Uncharacterized protein</fullName>
    </submittedName>
</protein>
<organism evidence="1">
    <name type="scientific">Sporolactobacillus sp. Y61</name>
    <dbReference type="NCBI Taxonomy" id="3160863"/>
    <lineage>
        <taxon>Bacteria</taxon>
        <taxon>Bacillati</taxon>
        <taxon>Bacillota</taxon>
        <taxon>Bacilli</taxon>
        <taxon>Bacillales</taxon>
        <taxon>Sporolactobacillaceae</taxon>
        <taxon>Sporolactobacillus</taxon>
    </lineage>
</organism>
<dbReference type="EMBL" id="CP159510">
    <property type="protein sequence ID" value="XCJ17208.1"/>
    <property type="molecule type" value="Genomic_DNA"/>
</dbReference>
<proteinExistence type="predicted"/>
<sequence length="55" mass="5984">MANAKAGTRLYLLPGTLSEADRRQMVAFLQESSTEGLSPGDIQTAFSKNKKFGHL</sequence>
<reference evidence="1" key="1">
    <citation type="submission" date="2024-06" db="EMBL/GenBank/DDBJ databases">
        <authorList>
            <person name="Fan A."/>
            <person name="Zhang F.Y."/>
            <person name="Zhang L."/>
        </authorList>
    </citation>
    <scope>NUCLEOTIDE SEQUENCE</scope>
    <source>
        <strain evidence="1">Y61</strain>
    </source>
</reference>
<dbReference type="RefSeq" id="WP_353948498.1">
    <property type="nucleotide sequence ID" value="NZ_CP159510.1"/>
</dbReference>
<name>A0AAU8IGR6_9BACL</name>